<dbReference type="GO" id="GO:0003677">
    <property type="term" value="F:DNA binding"/>
    <property type="evidence" value="ECO:0007669"/>
    <property type="project" value="UniProtKB-KW"/>
</dbReference>
<sequence>MNWLTRESSQWEKFLWANFEQEQKPSNGHSSLRVLFLQEKVADNLIKVEAQYIRVAMGHEDESLDEYVEAHKTCINDLMYFPTRNAYGLSSVARNMEKLTALQDEFENVKTRLEVEREKALRLEKKVNALTQGYQAISLL</sequence>
<gene>
    <name evidence="4" type="ORF">SVIM_LOCUS83088</name>
</gene>
<dbReference type="PANTHER" id="PTHR45885">
    <property type="entry name" value="CELL DIVISION CYCLE 5-LIKE PROTEIN"/>
    <property type="match status" value="1"/>
</dbReference>
<dbReference type="GO" id="GO:0000974">
    <property type="term" value="C:Prp19 complex"/>
    <property type="evidence" value="ECO:0007669"/>
    <property type="project" value="InterPro"/>
</dbReference>
<evidence type="ECO:0000256" key="1">
    <source>
        <dbReference type="ARBA" id="ARBA00023125"/>
    </source>
</evidence>
<proteinExistence type="predicted"/>
<dbReference type="InterPro" id="IPR047242">
    <property type="entry name" value="CDC5L/Cef1"/>
</dbReference>
<organism evidence="4">
    <name type="scientific">Salix viminalis</name>
    <name type="common">Common osier</name>
    <name type="synonym">Basket willow</name>
    <dbReference type="NCBI Taxonomy" id="40686"/>
    <lineage>
        <taxon>Eukaryota</taxon>
        <taxon>Viridiplantae</taxon>
        <taxon>Streptophyta</taxon>
        <taxon>Embryophyta</taxon>
        <taxon>Tracheophyta</taxon>
        <taxon>Spermatophyta</taxon>
        <taxon>Magnoliopsida</taxon>
        <taxon>eudicotyledons</taxon>
        <taxon>Gunneridae</taxon>
        <taxon>Pentapetalae</taxon>
        <taxon>rosids</taxon>
        <taxon>fabids</taxon>
        <taxon>Malpighiales</taxon>
        <taxon>Salicaceae</taxon>
        <taxon>Saliceae</taxon>
        <taxon>Salix</taxon>
    </lineage>
</organism>
<dbReference type="GO" id="GO:0000398">
    <property type="term" value="P:mRNA splicing, via spliceosome"/>
    <property type="evidence" value="ECO:0007669"/>
    <property type="project" value="InterPro"/>
</dbReference>
<dbReference type="EMBL" id="CAADRP010000369">
    <property type="protein sequence ID" value="VFU27505.1"/>
    <property type="molecule type" value="Genomic_DNA"/>
</dbReference>
<reference evidence="4" key="1">
    <citation type="submission" date="2019-03" db="EMBL/GenBank/DDBJ databases">
        <authorList>
            <person name="Mank J."/>
            <person name="Almeida P."/>
        </authorList>
    </citation>
    <scope>NUCLEOTIDE SEQUENCE</scope>
    <source>
        <strain evidence="4">78183</strain>
    </source>
</reference>
<name>A0A6N2KM40_SALVM</name>
<dbReference type="AlphaFoldDB" id="A0A6N2KM40"/>
<keyword evidence="3" id="KW-0175">Coiled coil</keyword>
<protein>
    <submittedName>
        <fullName evidence="4">Uncharacterized protein</fullName>
    </submittedName>
</protein>
<evidence type="ECO:0000256" key="3">
    <source>
        <dbReference type="SAM" id="Coils"/>
    </source>
</evidence>
<evidence type="ECO:0000256" key="2">
    <source>
        <dbReference type="ARBA" id="ARBA00023242"/>
    </source>
</evidence>
<accession>A0A6N2KM40</accession>
<dbReference type="GO" id="GO:0005681">
    <property type="term" value="C:spliceosomal complex"/>
    <property type="evidence" value="ECO:0007669"/>
    <property type="project" value="TreeGrafter"/>
</dbReference>
<keyword evidence="2" id="KW-0539">Nucleus</keyword>
<dbReference type="PANTHER" id="PTHR45885:SF1">
    <property type="entry name" value="CELL DIVISION CYCLE 5-LIKE PROTEIN"/>
    <property type="match status" value="1"/>
</dbReference>
<keyword evidence="1" id="KW-0238">DNA-binding</keyword>
<feature type="coiled-coil region" evidence="3">
    <location>
        <begin position="96"/>
        <end position="126"/>
    </location>
</feature>
<evidence type="ECO:0000313" key="4">
    <source>
        <dbReference type="EMBL" id="VFU27505.1"/>
    </source>
</evidence>